<evidence type="ECO:0000313" key="1">
    <source>
        <dbReference type="EMBL" id="EQD59756.1"/>
    </source>
</evidence>
<feature type="non-terminal residue" evidence="1">
    <location>
        <position position="173"/>
    </location>
</feature>
<protein>
    <submittedName>
        <fullName evidence="1">Porin</fullName>
    </submittedName>
</protein>
<dbReference type="EMBL" id="AUZY01005213">
    <property type="protein sequence ID" value="EQD59756.1"/>
    <property type="molecule type" value="Genomic_DNA"/>
</dbReference>
<accession>T1AGY4</accession>
<gene>
    <name evidence="1" type="ORF">B1B_08062</name>
</gene>
<reference evidence="1" key="2">
    <citation type="journal article" date="2014" name="ISME J.">
        <title>Microbial stratification in low pH oxic and suboxic macroscopic growths along an acid mine drainage.</title>
        <authorList>
            <person name="Mendez-Garcia C."/>
            <person name="Mesa V."/>
            <person name="Sprenger R.R."/>
            <person name="Richter M."/>
            <person name="Diez M.S."/>
            <person name="Solano J."/>
            <person name="Bargiela R."/>
            <person name="Golyshina O.V."/>
            <person name="Manteca A."/>
            <person name="Ramos J.L."/>
            <person name="Gallego J.R."/>
            <person name="Llorente I."/>
            <person name="Martins Dos Santos V.A."/>
            <person name="Jensen O.N."/>
            <person name="Pelaez A.I."/>
            <person name="Sanchez J."/>
            <person name="Ferrer M."/>
        </authorList>
    </citation>
    <scope>NUCLEOTIDE SEQUENCE</scope>
</reference>
<reference evidence="1" key="1">
    <citation type="submission" date="2013-08" db="EMBL/GenBank/DDBJ databases">
        <authorList>
            <person name="Mendez C."/>
            <person name="Richter M."/>
            <person name="Ferrer M."/>
            <person name="Sanchez J."/>
        </authorList>
    </citation>
    <scope>NUCLEOTIDE SEQUENCE</scope>
</reference>
<sequence length="173" mass="19339">MNIHMKGFVDVYGQYNPTSAGTTDFRAYDYGANSFNVNMAQLKIWRPDDDGVGFVLRADFGPGAYASGQLFAPGYYGALGGHGQTMPYTSFWLEEAYINFLVPHTNKELEVYGGQFQTLANFEVIQPYGNWMVSDGYTFFLGPYTHTGVRLHYAPNATTNLYLGVNNGWNSNF</sequence>
<name>T1AGY4_9ZZZZ</name>
<proteinExistence type="predicted"/>
<dbReference type="InterPro" id="IPR011486">
    <property type="entry name" value="BBP2"/>
</dbReference>
<organism evidence="1">
    <name type="scientific">mine drainage metagenome</name>
    <dbReference type="NCBI Taxonomy" id="410659"/>
    <lineage>
        <taxon>unclassified sequences</taxon>
        <taxon>metagenomes</taxon>
        <taxon>ecological metagenomes</taxon>
    </lineage>
</organism>
<dbReference type="Pfam" id="PF07642">
    <property type="entry name" value="BBP2"/>
    <property type="match status" value="1"/>
</dbReference>
<dbReference type="AlphaFoldDB" id="T1AGY4"/>
<comment type="caution">
    <text evidence="1">The sequence shown here is derived from an EMBL/GenBank/DDBJ whole genome shotgun (WGS) entry which is preliminary data.</text>
</comment>